<reference evidence="2" key="1">
    <citation type="submission" date="2016-11" db="UniProtKB">
        <authorList>
            <consortium name="WormBaseParasite"/>
        </authorList>
    </citation>
    <scope>IDENTIFICATION</scope>
</reference>
<evidence type="ECO:0000313" key="1">
    <source>
        <dbReference type="Proteomes" id="UP000095283"/>
    </source>
</evidence>
<evidence type="ECO:0000313" key="2">
    <source>
        <dbReference type="WBParaSite" id="Hba_10139"/>
    </source>
</evidence>
<dbReference type="AlphaFoldDB" id="A0A1I7WYD6"/>
<dbReference type="WBParaSite" id="Hba_10139">
    <property type="protein sequence ID" value="Hba_10139"/>
    <property type="gene ID" value="Hba_10139"/>
</dbReference>
<proteinExistence type="predicted"/>
<dbReference type="Proteomes" id="UP000095283">
    <property type="component" value="Unplaced"/>
</dbReference>
<keyword evidence="1" id="KW-1185">Reference proteome</keyword>
<accession>A0A1I7WYD6</accession>
<organism evidence="1 2">
    <name type="scientific">Heterorhabditis bacteriophora</name>
    <name type="common">Entomopathogenic nematode worm</name>
    <dbReference type="NCBI Taxonomy" id="37862"/>
    <lineage>
        <taxon>Eukaryota</taxon>
        <taxon>Metazoa</taxon>
        <taxon>Ecdysozoa</taxon>
        <taxon>Nematoda</taxon>
        <taxon>Chromadorea</taxon>
        <taxon>Rhabditida</taxon>
        <taxon>Rhabditina</taxon>
        <taxon>Rhabditomorpha</taxon>
        <taxon>Strongyloidea</taxon>
        <taxon>Heterorhabditidae</taxon>
        <taxon>Heterorhabditis</taxon>
    </lineage>
</organism>
<name>A0A1I7WYD6_HETBA</name>
<protein>
    <submittedName>
        <fullName evidence="2">Uncharacterized protein</fullName>
    </submittedName>
</protein>
<sequence length="29" mass="3308">MYIVWKHDETYSTACSKQCFPSTINSPVA</sequence>